<gene>
    <name evidence="1" type="ORF">M427DRAFT_233890</name>
</gene>
<evidence type="ECO:0000313" key="1">
    <source>
        <dbReference type="EMBL" id="KXS17850.1"/>
    </source>
</evidence>
<dbReference type="AlphaFoldDB" id="A0A139AM38"/>
<proteinExistence type="predicted"/>
<reference evidence="1 2" key="1">
    <citation type="journal article" date="2015" name="Genome Biol. Evol.">
        <title>Phylogenomic analyses indicate that early fungi evolved digesting cell walls of algal ancestors of land plants.</title>
        <authorList>
            <person name="Chang Y."/>
            <person name="Wang S."/>
            <person name="Sekimoto S."/>
            <person name="Aerts A.L."/>
            <person name="Choi C."/>
            <person name="Clum A."/>
            <person name="LaButti K.M."/>
            <person name="Lindquist E.A."/>
            <person name="Yee Ngan C."/>
            <person name="Ohm R.A."/>
            <person name="Salamov A.A."/>
            <person name="Grigoriev I.V."/>
            <person name="Spatafora J.W."/>
            <person name="Berbee M.L."/>
        </authorList>
    </citation>
    <scope>NUCLEOTIDE SEQUENCE [LARGE SCALE GENOMIC DNA]</scope>
    <source>
        <strain evidence="1 2">JEL478</strain>
    </source>
</reference>
<name>A0A139AM38_GONPJ</name>
<dbReference type="Proteomes" id="UP000070544">
    <property type="component" value="Unassembled WGS sequence"/>
</dbReference>
<evidence type="ECO:0000313" key="2">
    <source>
        <dbReference type="Proteomes" id="UP000070544"/>
    </source>
</evidence>
<organism evidence="1 2">
    <name type="scientific">Gonapodya prolifera (strain JEL478)</name>
    <name type="common">Monoblepharis prolifera</name>
    <dbReference type="NCBI Taxonomy" id="1344416"/>
    <lineage>
        <taxon>Eukaryota</taxon>
        <taxon>Fungi</taxon>
        <taxon>Fungi incertae sedis</taxon>
        <taxon>Chytridiomycota</taxon>
        <taxon>Chytridiomycota incertae sedis</taxon>
        <taxon>Monoblepharidomycetes</taxon>
        <taxon>Monoblepharidales</taxon>
        <taxon>Gonapodyaceae</taxon>
        <taxon>Gonapodya</taxon>
    </lineage>
</organism>
<dbReference type="EMBL" id="KQ965744">
    <property type="protein sequence ID" value="KXS17850.1"/>
    <property type="molecule type" value="Genomic_DNA"/>
</dbReference>
<keyword evidence="2" id="KW-1185">Reference proteome</keyword>
<accession>A0A139AM38</accession>
<protein>
    <submittedName>
        <fullName evidence="1">Uncharacterized protein</fullName>
    </submittedName>
</protein>
<sequence>MGTGVSDSLGWAGRRIPSSLQPFPHPQPCVSAAFPAFVPRDPRLAHFFLLPAVVLQRARHIQPRSEPSVGTREAFTRGIHTALAACVGRDGVGMYVRSGFFSIRVHGTLPPTLSHPPPSLPQKYLCLTKRIFLTPRPVLHPSIMRWSAPPNPRLQPMPPAPFSHRAERFQTHRPSWNAVIAAQRTGWDVGMLQRGWGVGRHGAESRAHTPLPSYVQTHF</sequence>